<proteinExistence type="predicted"/>
<evidence type="ECO:0000313" key="3">
    <source>
        <dbReference type="Proteomes" id="UP000274822"/>
    </source>
</evidence>
<name>A0A433QS56_9FUNG</name>
<organism evidence="2 3">
    <name type="scientific">Jimgerdemannia flammicorona</name>
    <dbReference type="NCBI Taxonomy" id="994334"/>
    <lineage>
        <taxon>Eukaryota</taxon>
        <taxon>Fungi</taxon>
        <taxon>Fungi incertae sedis</taxon>
        <taxon>Mucoromycota</taxon>
        <taxon>Mucoromycotina</taxon>
        <taxon>Endogonomycetes</taxon>
        <taxon>Endogonales</taxon>
        <taxon>Endogonaceae</taxon>
        <taxon>Jimgerdemannia</taxon>
    </lineage>
</organism>
<evidence type="ECO:0000313" key="2">
    <source>
        <dbReference type="EMBL" id="RUS32613.1"/>
    </source>
</evidence>
<accession>A0A433QS56</accession>
<comment type="caution">
    <text evidence="2">The sequence shown here is derived from an EMBL/GenBank/DDBJ whole genome shotgun (WGS) entry which is preliminary data.</text>
</comment>
<feature type="compositionally biased region" description="Basic and acidic residues" evidence="1">
    <location>
        <begin position="57"/>
        <end position="70"/>
    </location>
</feature>
<keyword evidence="3" id="KW-1185">Reference proteome</keyword>
<dbReference type="EMBL" id="RBNJ01001926">
    <property type="protein sequence ID" value="RUS32613.1"/>
    <property type="molecule type" value="Genomic_DNA"/>
</dbReference>
<protein>
    <submittedName>
        <fullName evidence="2">Uncharacterized protein</fullName>
    </submittedName>
</protein>
<dbReference type="AlphaFoldDB" id="A0A433QS56"/>
<feature type="region of interest" description="Disordered" evidence="1">
    <location>
        <begin position="47"/>
        <end position="70"/>
    </location>
</feature>
<gene>
    <name evidence="2" type="ORF">BC938DRAFT_474904</name>
</gene>
<sequence>MATDEKYPGHKAVIAYFRDVDSTPSLNHLHSPKIGADSTEFGTIGTRQVNKAHKKEPKGEVGESDRKSSEYFRETAPADYSFIGFYKYRQQQPDFTFSYKEEARKLKSDIEEVNSVDSPEAKIAARRLLNDLRQDIFPFSFCRAGGLQNAVMRLGESSALDL</sequence>
<evidence type="ECO:0000256" key="1">
    <source>
        <dbReference type="SAM" id="MobiDB-lite"/>
    </source>
</evidence>
<reference evidence="2 3" key="1">
    <citation type="journal article" date="2018" name="New Phytol.">
        <title>Phylogenomics of Endogonaceae and evolution of mycorrhizas within Mucoromycota.</title>
        <authorList>
            <person name="Chang Y."/>
            <person name="Desiro A."/>
            <person name="Na H."/>
            <person name="Sandor L."/>
            <person name="Lipzen A."/>
            <person name="Clum A."/>
            <person name="Barry K."/>
            <person name="Grigoriev I.V."/>
            <person name="Martin F.M."/>
            <person name="Stajich J.E."/>
            <person name="Smith M.E."/>
            <person name="Bonito G."/>
            <person name="Spatafora J.W."/>
        </authorList>
    </citation>
    <scope>NUCLEOTIDE SEQUENCE [LARGE SCALE GENOMIC DNA]</scope>
    <source>
        <strain evidence="2 3">AD002</strain>
    </source>
</reference>
<dbReference type="Proteomes" id="UP000274822">
    <property type="component" value="Unassembled WGS sequence"/>
</dbReference>